<organism evidence="1 2">
    <name type="scientific">Alteromonas profundi</name>
    <dbReference type="NCBI Taxonomy" id="2696062"/>
    <lineage>
        <taxon>Bacteria</taxon>
        <taxon>Pseudomonadati</taxon>
        <taxon>Pseudomonadota</taxon>
        <taxon>Gammaproteobacteria</taxon>
        <taxon>Alteromonadales</taxon>
        <taxon>Alteromonadaceae</taxon>
        <taxon>Alteromonas/Salinimonas group</taxon>
        <taxon>Alteromonas</taxon>
    </lineage>
</organism>
<name>A0A7X5LKK6_9ALTE</name>
<sequence>MTTVIFSHGKESGPWGSKITTMAKVTENLGFTVHSIDYQDLPSQEDRVERLVDIVSQQTGTVILVGSSMGGYVSLVAAERTNVAGVFLLAPALFMPHYEVQDYRYQGAVNIVHGWQDDVVPVDNAIKYAKSSYANLLLVHDTHSLPNSMPNISPFFRNWLKAFDI</sequence>
<dbReference type="AlphaFoldDB" id="A0A7X5LKK6"/>
<dbReference type="Proteomes" id="UP000470213">
    <property type="component" value="Unassembled WGS sequence"/>
</dbReference>
<accession>A0A7X5LKK6</accession>
<proteinExistence type="predicted"/>
<evidence type="ECO:0000313" key="2">
    <source>
        <dbReference type="Proteomes" id="UP000470213"/>
    </source>
</evidence>
<keyword evidence="1" id="KW-0378">Hydrolase</keyword>
<dbReference type="RefSeq" id="WP_163084008.1">
    <property type="nucleotide sequence ID" value="NZ_JAAAWN010000004.1"/>
</dbReference>
<comment type="caution">
    <text evidence="1">The sequence shown here is derived from an EMBL/GenBank/DDBJ whole genome shotgun (WGS) entry which is preliminary data.</text>
</comment>
<dbReference type="InterPro" id="IPR008886">
    <property type="entry name" value="UPF0227/Esterase_YqiA"/>
</dbReference>
<keyword evidence="2" id="KW-1185">Reference proteome</keyword>
<reference evidence="1 2" key="1">
    <citation type="submission" date="2020-01" db="EMBL/GenBank/DDBJ databases">
        <authorList>
            <person name="Chen J."/>
            <person name="Zhu S."/>
            <person name="Yang J."/>
        </authorList>
    </citation>
    <scope>NUCLEOTIDE SEQUENCE [LARGE SCALE GENOMIC DNA]</scope>
    <source>
        <strain evidence="1 2">345S023</strain>
    </source>
</reference>
<dbReference type="GO" id="GO:0016787">
    <property type="term" value="F:hydrolase activity"/>
    <property type="evidence" value="ECO:0007669"/>
    <property type="project" value="UniProtKB-KW"/>
</dbReference>
<dbReference type="Pfam" id="PF05728">
    <property type="entry name" value="UPF0227"/>
    <property type="match status" value="1"/>
</dbReference>
<protein>
    <submittedName>
        <fullName evidence="1">Alpha/beta hydrolase</fullName>
    </submittedName>
</protein>
<gene>
    <name evidence="1" type="ORF">GTH32_04290</name>
</gene>
<dbReference type="Gene3D" id="3.40.50.1820">
    <property type="entry name" value="alpha/beta hydrolase"/>
    <property type="match status" value="1"/>
</dbReference>
<evidence type="ECO:0000313" key="1">
    <source>
        <dbReference type="EMBL" id="NDV90415.1"/>
    </source>
</evidence>
<dbReference type="EMBL" id="JAAAWN010000004">
    <property type="protein sequence ID" value="NDV90415.1"/>
    <property type="molecule type" value="Genomic_DNA"/>
</dbReference>
<dbReference type="SUPFAM" id="SSF53474">
    <property type="entry name" value="alpha/beta-Hydrolases"/>
    <property type="match status" value="1"/>
</dbReference>
<dbReference type="InterPro" id="IPR029058">
    <property type="entry name" value="AB_hydrolase_fold"/>
</dbReference>